<dbReference type="RefSeq" id="WP_009181607.1">
    <property type="nucleotide sequence ID" value="NZ_CM001368.1"/>
</dbReference>
<dbReference type="AlphaFoldDB" id="G7QA78"/>
<dbReference type="Pfam" id="PF14559">
    <property type="entry name" value="TPR_19"/>
    <property type="match status" value="1"/>
</dbReference>
<dbReference type="SUPFAM" id="SSF48452">
    <property type="entry name" value="TPR-like"/>
    <property type="match status" value="1"/>
</dbReference>
<name>G7QA78_9BACT</name>
<proteinExistence type="predicted"/>
<evidence type="ECO:0000313" key="2">
    <source>
        <dbReference type="Proteomes" id="UP000004662"/>
    </source>
</evidence>
<organism evidence="1 2">
    <name type="scientific">Solidesulfovibrio carbinoliphilus subsp. oakridgensis</name>
    <dbReference type="NCBI Taxonomy" id="694327"/>
    <lineage>
        <taxon>Bacteria</taxon>
        <taxon>Pseudomonadati</taxon>
        <taxon>Thermodesulfobacteriota</taxon>
        <taxon>Desulfovibrionia</taxon>
        <taxon>Desulfovibrionales</taxon>
        <taxon>Desulfovibrionaceae</taxon>
        <taxon>Solidesulfovibrio</taxon>
    </lineage>
</organism>
<keyword evidence="2" id="KW-1185">Reference proteome</keyword>
<sequence length="189" mass="19674">MTRDTRPTVSRRHLVQALLGREILPDRPQAAASAPSAQSGAEPPASPYAAADAAYAAGDYAAAVAAYRAIVRGDLSNAVARVRLGHALYELGQHIQARVEFEHVLRLTGGSDRLARLGLGLACLALGKRARAATTLSAYADAERPELAAAAAEAARELAGDGEADLPALRQGLDSLARATALLPERYSA</sequence>
<dbReference type="Gene3D" id="1.25.40.10">
    <property type="entry name" value="Tetratricopeptide repeat domain"/>
    <property type="match status" value="1"/>
</dbReference>
<dbReference type="OrthoDB" id="5455794at2"/>
<dbReference type="Proteomes" id="UP000004662">
    <property type="component" value="Chromosome"/>
</dbReference>
<dbReference type="STRING" id="694327.DFW101_2224"/>
<dbReference type="eggNOG" id="ENOG50317ZP">
    <property type="taxonomic scope" value="Bacteria"/>
</dbReference>
<dbReference type="InterPro" id="IPR011990">
    <property type="entry name" value="TPR-like_helical_dom_sf"/>
</dbReference>
<evidence type="ECO:0000313" key="1">
    <source>
        <dbReference type="EMBL" id="EHJ48229.1"/>
    </source>
</evidence>
<dbReference type="EMBL" id="CM001368">
    <property type="protein sequence ID" value="EHJ48229.1"/>
    <property type="molecule type" value="Genomic_DNA"/>
</dbReference>
<reference evidence="2" key="1">
    <citation type="journal article" date="2015" name="Genome Announc.">
        <title>High-Quality Draft Genome Sequence of Desulfovibrio carbinoliphilus FW-101-2B, an Organic Acid-Oxidizing Sulfate-Reducing Bacterium Isolated from Uranium(VI)-Contaminated Groundwater.</title>
        <authorList>
            <person name="Ramsay B.D."/>
            <person name="Hwang C."/>
            <person name="Woo H.L."/>
            <person name="Carroll S.L."/>
            <person name="Lucas S."/>
            <person name="Han J."/>
            <person name="Lapidus A.L."/>
            <person name="Cheng J.F."/>
            <person name="Goodwin L.A."/>
            <person name="Pitluck S."/>
            <person name="Peters L."/>
            <person name="Chertkov O."/>
            <person name="Held B."/>
            <person name="Detter J.C."/>
            <person name="Han C.S."/>
            <person name="Tapia R."/>
            <person name="Land M.L."/>
            <person name="Hauser L.J."/>
            <person name="Kyrpides N.C."/>
            <person name="Ivanova N.N."/>
            <person name="Mikhailova N."/>
            <person name="Pagani I."/>
            <person name="Woyke T."/>
            <person name="Arkin A.P."/>
            <person name="Dehal P."/>
            <person name="Chivian D."/>
            <person name="Criddle C.S."/>
            <person name="Wu W."/>
            <person name="Chakraborty R."/>
            <person name="Hazen T.C."/>
            <person name="Fields M.W."/>
        </authorList>
    </citation>
    <scope>NUCLEOTIDE SEQUENCE [LARGE SCALE GENOMIC DNA]</scope>
    <source>
        <strain evidence="2">FW-101-2B</strain>
    </source>
</reference>
<dbReference type="HOGENOM" id="CLU_1479797_0_0_7"/>
<gene>
    <name evidence="1" type="ORF">DFW101_2224</name>
</gene>
<accession>G7QA78</accession>
<protein>
    <submittedName>
        <fullName evidence="1">Uncharacterized protein</fullName>
    </submittedName>
</protein>